<dbReference type="InterPro" id="IPR001387">
    <property type="entry name" value="Cro/C1-type_HTH"/>
</dbReference>
<dbReference type="PANTHER" id="PTHR36924">
    <property type="entry name" value="ANTITOXIN HIGA-1"/>
    <property type="match status" value="1"/>
</dbReference>
<dbReference type="InterPro" id="IPR013430">
    <property type="entry name" value="Toxin_antidote_HigA"/>
</dbReference>
<dbReference type="Gene3D" id="1.10.260.40">
    <property type="entry name" value="lambda repressor-like DNA-binding domains"/>
    <property type="match status" value="1"/>
</dbReference>
<evidence type="ECO:0000259" key="2">
    <source>
        <dbReference type="PROSITE" id="PS50943"/>
    </source>
</evidence>
<evidence type="ECO:0000313" key="3">
    <source>
        <dbReference type="EMBL" id="SDX27075.1"/>
    </source>
</evidence>
<dbReference type="EMBL" id="FNNZ01000019">
    <property type="protein sequence ID" value="SDX27075.1"/>
    <property type="molecule type" value="Genomic_DNA"/>
</dbReference>
<sequence>MSIRREHLDEIDFSDIADGADLMPPITPGEILREDFMEPLGLSANALAKALRVPPNRITAILNGTRSITADTALRLARYFSTTPQSWLNLQQNYELEIAKRTVGATVSAEVTPRAA</sequence>
<dbReference type="PANTHER" id="PTHR36924:SF1">
    <property type="entry name" value="ANTITOXIN HIGA-1"/>
    <property type="match status" value="1"/>
</dbReference>
<dbReference type="GO" id="GO:0003677">
    <property type="term" value="F:DNA binding"/>
    <property type="evidence" value="ECO:0007669"/>
    <property type="project" value="UniProtKB-KW"/>
</dbReference>
<protein>
    <submittedName>
        <fullName evidence="3">Addiction module antidote protein, HigA family</fullName>
    </submittedName>
</protein>
<keyword evidence="1" id="KW-0238">DNA-binding</keyword>
<dbReference type="NCBIfam" id="TIGR02607">
    <property type="entry name" value="antidote_HigA"/>
    <property type="match status" value="1"/>
</dbReference>
<evidence type="ECO:0000256" key="1">
    <source>
        <dbReference type="ARBA" id="ARBA00023125"/>
    </source>
</evidence>
<dbReference type="SMART" id="SM00530">
    <property type="entry name" value="HTH_XRE"/>
    <property type="match status" value="1"/>
</dbReference>
<dbReference type="CDD" id="cd00093">
    <property type="entry name" value="HTH_XRE"/>
    <property type="match status" value="1"/>
</dbReference>
<dbReference type="SUPFAM" id="SSF47413">
    <property type="entry name" value="lambda repressor-like DNA-binding domains"/>
    <property type="match status" value="1"/>
</dbReference>
<dbReference type="AlphaFoldDB" id="A0A1H3ABX8"/>
<reference evidence="4" key="1">
    <citation type="submission" date="2016-10" db="EMBL/GenBank/DDBJ databases">
        <authorList>
            <person name="Varghese N."/>
            <person name="Submissions S."/>
        </authorList>
    </citation>
    <scope>NUCLEOTIDE SEQUENCE [LARGE SCALE GENOMIC DNA]</scope>
    <source>
        <strain evidence="4">DSM 217</strain>
    </source>
</reference>
<keyword evidence="4" id="KW-1185">Reference proteome</keyword>
<accession>A0A1H3ABX8</accession>
<gene>
    <name evidence="3" type="ORF">SAMN05421783_11918</name>
</gene>
<dbReference type="STRING" id="1058.SAMN05421783_11918"/>
<dbReference type="PROSITE" id="PS50943">
    <property type="entry name" value="HTH_CROC1"/>
    <property type="match status" value="1"/>
</dbReference>
<feature type="domain" description="HTH cro/C1-type" evidence="2">
    <location>
        <begin position="40"/>
        <end position="87"/>
    </location>
</feature>
<organism evidence="3 4">
    <name type="scientific">Thiocapsa roseopersicina</name>
    <dbReference type="NCBI Taxonomy" id="1058"/>
    <lineage>
        <taxon>Bacteria</taxon>
        <taxon>Pseudomonadati</taxon>
        <taxon>Pseudomonadota</taxon>
        <taxon>Gammaproteobacteria</taxon>
        <taxon>Chromatiales</taxon>
        <taxon>Chromatiaceae</taxon>
        <taxon>Thiocapsa</taxon>
    </lineage>
</organism>
<dbReference type="Pfam" id="PF01381">
    <property type="entry name" value="HTH_3"/>
    <property type="match status" value="1"/>
</dbReference>
<dbReference type="Proteomes" id="UP000198816">
    <property type="component" value="Unassembled WGS sequence"/>
</dbReference>
<dbReference type="OrthoDB" id="9793869at2"/>
<evidence type="ECO:0000313" key="4">
    <source>
        <dbReference type="Proteomes" id="UP000198816"/>
    </source>
</evidence>
<proteinExistence type="predicted"/>
<name>A0A1H3ABX8_THIRO</name>
<dbReference type="InterPro" id="IPR010982">
    <property type="entry name" value="Lambda_DNA-bd_dom_sf"/>
</dbReference>